<feature type="transmembrane region" description="Helical" evidence="6">
    <location>
        <begin position="148"/>
        <end position="172"/>
    </location>
</feature>
<keyword evidence="3 6" id="KW-1133">Transmembrane helix</keyword>
<evidence type="ECO:0000256" key="2">
    <source>
        <dbReference type="ARBA" id="ARBA00022692"/>
    </source>
</evidence>
<accession>A0ABQ6IN67</accession>
<feature type="domain" description="O-antigen ligase-related" evidence="7">
    <location>
        <begin position="188"/>
        <end position="344"/>
    </location>
</feature>
<evidence type="ECO:0000256" key="5">
    <source>
        <dbReference type="SAM" id="MobiDB-lite"/>
    </source>
</evidence>
<dbReference type="PANTHER" id="PTHR37422">
    <property type="entry name" value="TEICHURONIC ACID BIOSYNTHESIS PROTEIN TUAE"/>
    <property type="match status" value="1"/>
</dbReference>
<evidence type="ECO:0000256" key="1">
    <source>
        <dbReference type="ARBA" id="ARBA00004141"/>
    </source>
</evidence>
<dbReference type="EMBL" id="BSUO01000001">
    <property type="protein sequence ID" value="GMA38653.1"/>
    <property type="molecule type" value="Genomic_DNA"/>
</dbReference>
<feature type="transmembrane region" description="Helical" evidence="6">
    <location>
        <begin position="107"/>
        <end position="128"/>
    </location>
</feature>
<evidence type="ECO:0000313" key="8">
    <source>
        <dbReference type="EMBL" id="GMA38653.1"/>
    </source>
</evidence>
<evidence type="ECO:0000259" key="7">
    <source>
        <dbReference type="Pfam" id="PF04932"/>
    </source>
</evidence>
<dbReference type="InterPro" id="IPR007016">
    <property type="entry name" value="O-antigen_ligase-rel_domated"/>
</dbReference>
<keyword evidence="4 6" id="KW-0472">Membrane</keyword>
<feature type="transmembrane region" description="Helical" evidence="6">
    <location>
        <begin position="181"/>
        <end position="198"/>
    </location>
</feature>
<feature type="transmembrane region" description="Helical" evidence="6">
    <location>
        <begin position="234"/>
        <end position="259"/>
    </location>
</feature>
<keyword evidence="9" id="KW-1185">Reference proteome</keyword>
<comment type="subcellular location">
    <subcellularLocation>
        <location evidence="1">Membrane</location>
        <topology evidence="1">Multi-pass membrane protein</topology>
    </subcellularLocation>
</comment>
<evidence type="ECO:0000256" key="6">
    <source>
        <dbReference type="SAM" id="Phobius"/>
    </source>
</evidence>
<comment type="caution">
    <text evidence="8">The sequence shown here is derived from an EMBL/GenBank/DDBJ whole genome shotgun (WGS) entry which is preliminary data.</text>
</comment>
<feature type="transmembrane region" description="Helical" evidence="6">
    <location>
        <begin position="20"/>
        <end position="40"/>
    </location>
</feature>
<dbReference type="PANTHER" id="PTHR37422:SF21">
    <property type="entry name" value="EXOQ-LIKE PROTEIN"/>
    <property type="match status" value="1"/>
</dbReference>
<dbReference type="Pfam" id="PF04932">
    <property type="entry name" value="Wzy_C"/>
    <property type="match status" value="1"/>
</dbReference>
<evidence type="ECO:0000256" key="3">
    <source>
        <dbReference type="ARBA" id="ARBA00022989"/>
    </source>
</evidence>
<evidence type="ECO:0000313" key="9">
    <source>
        <dbReference type="Proteomes" id="UP001157126"/>
    </source>
</evidence>
<gene>
    <name evidence="8" type="ORF">GCM10025883_06980</name>
</gene>
<reference evidence="9" key="1">
    <citation type="journal article" date="2019" name="Int. J. Syst. Evol. Microbiol.">
        <title>The Global Catalogue of Microorganisms (GCM) 10K type strain sequencing project: providing services to taxonomists for standard genome sequencing and annotation.</title>
        <authorList>
            <consortium name="The Broad Institute Genomics Platform"/>
            <consortium name="The Broad Institute Genome Sequencing Center for Infectious Disease"/>
            <person name="Wu L."/>
            <person name="Ma J."/>
        </authorList>
    </citation>
    <scope>NUCLEOTIDE SEQUENCE [LARGE SCALE GENOMIC DNA]</scope>
    <source>
        <strain evidence="9">NBRC 113072</strain>
    </source>
</reference>
<protein>
    <recommendedName>
        <fullName evidence="7">O-antigen ligase-related domain-containing protein</fullName>
    </recommendedName>
</protein>
<feature type="region of interest" description="Disordered" evidence="5">
    <location>
        <begin position="440"/>
        <end position="467"/>
    </location>
</feature>
<sequence length="467" mass="50181">MLTAGIILMIQAGGLVSNPLYAADLIWPAYLGLLAAGVLLSVRTRVWRSPAVWLFLLFWIVLGAWMPYALDVAPHTRLAEREAVGLGYCAALSVAVLLAGGRAGLRWWRIGWLLGLLLVGGVGVWELVTGDHLWVTPERPFPFRGRVAVATYINPNNFGIVLLSMIVALLAWRATARDRRVRIALVAAAVGAGLLVLASQSRAAVLGLVLVLALEMARVVAARPGLVRDAVTRHLRLTVTALVVVALAVISTFVVPALATRNPILRMIQDAMQPETGQSDLLRVALIRVSLRYLAESGYLGTGAGSFEPIMWNDPNSGIAIDANLHNAFFELLSQYGVVVGAALALVPTLLLVVAWRSRLSARLRPQVAIVRTEMLGHLLVFVALGFTASSSLALPVWWLMLANACACAAALRDRTHGRGTDRGLRDDVDRQAAQSTRLAGAFTPRGRTVPAGEPTARRTPGASRTR</sequence>
<feature type="transmembrane region" description="Helical" evidence="6">
    <location>
        <begin position="204"/>
        <end position="222"/>
    </location>
</feature>
<feature type="transmembrane region" description="Helical" evidence="6">
    <location>
        <begin position="52"/>
        <end position="70"/>
    </location>
</feature>
<dbReference type="SUPFAM" id="SSF51735">
    <property type="entry name" value="NAD(P)-binding Rossmann-fold domains"/>
    <property type="match status" value="1"/>
</dbReference>
<organism evidence="8 9">
    <name type="scientific">Mobilicoccus caccae</name>
    <dbReference type="NCBI Taxonomy" id="1859295"/>
    <lineage>
        <taxon>Bacteria</taxon>
        <taxon>Bacillati</taxon>
        <taxon>Actinomycetota</taxon>
        <taxon>Actinomycetes</taxon>
        <taxon>Micrococcales</taxon>
        <taxon>Dermatophilaceae</taxon>
        <taxon>Mobilicoccus</taxon>
    </lineage>
</organism>
<name>A0ABQ6IN67_9MICO</name>
<feature type="transmembrane region" description="Helical" evidence="6">
    <location>
        <begin position="82"/>
        <end position="100"/>
    </location>
</feature>
<dbReference type="Proteomes" id="UP001157126">
    <property type="component" value="Unassembled WGS sequence"/>
</dbReference>
<dbReference type="InterPro" id="IPR036291">
    <property type="entry name" value="NAD(P)-bd_dom_sf"/>
</dbReference>
<keyword evidence="2 6" id="KW-0812">Transmembrane</keyword>
<evidence type="ECO:0000256" key="4">
    <source>
        <dbReference type="ARBA" id="ARBA00023136"/>
    </source>
</evidence>
<dbReference type="InterPro" id="IPR051533">
    <property type="entry name" value="WaaL-like"/>
</dbReference>
<proteinExistence type="predicted"/>
<feature type="transmembrane region" description="Helical" evidence="6">
    <location>
        <begin position="336"/>
        <end position="356"/>
    </location>
</feature>